<evidence type="ECO:0000313" key="2">
    <source>
        <dbReference type="EMBL" id="RON22545.1"/>
    </source>
</evidence>
<evidence type="ECO:0000256" key="1">
    <source>
        <dbReference type="SAM" id="MobiDB-lite"/>
    </source>
</evidence>
<organism evidence="2 3">
    <name type="scientific">Pseudomonas lini</name>
    <dbReference type="NCBI Taxonomy" id="163011"/>
    <lineage>
        <taxon>Bacteria</taxon>
        <taxon>Pseudomonadati</taxon>
        <taxon>Pseudomonadota</taxon>
        <taxon>Gammaproteobacteria</taxon>
        <taxon>Pseudomonadales</taxon>
        <taxon>Pseudomonadaceae</taxon>
        <taxon>Pseudomonas</taxon>
    </lineage>
</organism>
<sequence>MANQVEVMLKNRSYVKTSYGDEAGCAPKKGVITSKIKGKVYFTSWSMDVKFEGENVVRHMDLRVKVVREDLVFICGQMGTLLRGDGSQWEAVGQDATSEDLWGMEWFNGELYFACDSGLFRLDGKWCSLVLRTEERSLDRGGSELDRGDPVISAQAGSV</sequence>
<reference evidence="2 3" key="1">
    <citation type="submission" date="2016-10" db="EMBL/GenBank/DDBJ databases">
        <title>Comparative genome analysis of multiple Pseudomonas spp. focuses on biocontrol and plant growth promoting traits.</title>
        <authorList>
            <person name="Tao X.-Y."/>
            <person name="Taylor C.G."/>
        </authorList>
    </citation>
    <scope>NUCLEOTIDE SEQUENCE [LARGE SCALE GENOMIC DNA]</scope>
    <source>
        <strain evidence="2 3">48C10</strain>
    </source>
</reference>
<dbReference type="AlphaFoldDB" id="A0A423IAU7"/>
<comment type="caution">
    <text evidence="2">The sequence shown here is derived from an EMBL/GenBank/DDBJ whole genome shotgun (WGS) entry which is preliminary data.</text>
</comment>
<name>A0A423IAU7_9PSED</name>
<accession>A0A423IAU7</accession>
<dbReference type="Proteomes" id="UP000284168">
    <property type="component" value="Unassembled WGS sequence"/>
</dbReference>
<dbReference type="EMBL" id="MOBN01000041">
    <property type="protein sequence ID" value="RON22545.1"/>
    <property type="molecule type" value="Genomic_DNA"/>
</dbReference>
<gene>
    <name evidence="2" type="ORF">BK663_26065</name>
</gene>
<proteinExistence type="predicted"/>
<feature type="region of interest" description="Disordered" evidence="1">
    <location>
        <begin position="140"/>
        <end position="159"/>
    </location>
</feature>
<protein>
    <submittedName>
        <fullName evidence="2">Uncharacterized protein</fullName>
    </submittedName>
</protein>
<dbReference type="Pfam" id="PF13665">
    <property type="entry name" value="Tox-PAAR-like"/>
    <property type="match status" value="1"/>
</dbReference>
<evidence type="ECO:0000313" key="3">
    <source>
        <dbReference type="Proteomes" id="UP000284168"/>
    </source>
</evidence>
<feature type="compositionally biased region" description="Basic and acidic residues" evidence="1">
    <location>
        <begin position="140"/>
        <end position="149"/>
    </location>
</feature>